<proteinExistence type="predicted"/>
<sequence length="128" mass="14458">MRVCFQMQVKPDRLEAYTAHHAAVWPEMLEAIEAAGRRNYSLFLRPDGLLIGYYETDDDEAAQRALAADPRTAAWEARMADYFVSSSGRPDQEAPRIPEVFHLEDQLARHRAGSSRRGDPETAAAEPR</sequence>
<evidence type="ECO:0000256" key="1">
    <source>
        <dbReference type="SAM" id="MobiDB-lite"/>
    </source>
</evidence>
<reference evidence="2 3" key="1">
    <citation type="submission" date="2022-04" db="EMBL/GenBank/DDBJ databases">
        <title>Leucobacter sp. isolated from rhizosphere of garlic.</title>
        <authorList>
            <person name="Won M."/>
            <person name="Lee C.-M."/>
            <person name="Woen H.-Y."/>
            <person name="Kwon S.-W."/>
        </authorList>
    </citation>
    <scope>NUCLEOTIDE SEQUENCE [LARGE SCALE GENOMIC DNA]</scope>
    <source>
        <strain evidence="2 3">H21R-40</strain>
    </source>
</reference>
<accession>A0ABY4FJD8</accession>
<dbReference type="RefSeq" id="WP_244691747.1">
    <property type="nucleotide sequence ID" value="NZ_CP095044.1"/>
</dbReference>
<protein>
    <submittedName>
        <fullName evidence="2">L-rhamnose mutarotase</fullName>
    </submittedName>
</protein>
<keyword evidence="3" id="KW-1185">Reference proteome</keyword>
<feature type="region of interest" description="Disordered" evidence="1">
    <location>
        <begin position="107"/>
        <end position="128"/>
    </location>
</feature>
<dbReference type="Pfam" id="PF05336">
    <property type="entry name" value="rhaM"/>
    <property type="match status" value="1"/>
</dbReference>
<name>A0ABY4FJD8_9MICO</name>
<dbReference type="Proteomes" id="UP000831786">
    <property type="component" value="Chromosome"/>
</dbReference>
<dbReference type="InterPro" id="IPR011008">
    <property type="entry name" value="Dimeric_a/b-barrel"/>
</dbReference>
<dbReference type="PANTHER" id="PTHR34389:SF2">
    <property type="entry name" value="L-RHAMNOSE MUTAROTASE"/>
    <property type="match status" value="1"/>
</dbReference>
<dbReference type="EMBL" id="CP095045">
    <property type="protein sequence ID" value="UOQ56800.1"/>
    <property type="molecule type" value="Genomic_DNA"/>
</dbReference>
<dbReference type="Gene3D" id="3.30.70.100">
    <property type="match status" value="1"/>
</dbReference>
<evidence type="ECO:0000313" key="3">
    <source>
        <dbReference type="Proteomes" id="UP000831786"/>
    </source>
</evidence>
<organism evidence="2 3">
    <name type="scientific">Leucobacter allii</name>
    <dbReference type="NCBI Taxonomy" id="2932247"/>
    <lineage>
        <taxon>Bacteria</taxon>
        <taxon>Bacillati</taxon>
        <taxon>Actinomycetota</taxon>
        <taxon>Actinomycetes</taxon>
        <taxon>Micrococcales</taxon>
        <taxon>Microbacteriaceae</taxon>
        <taxon>Leucobacter</taxon>
    </lineage>
</organism>
<dbReference type="PANTHER" id="PTHR34389">
    <property type="entry name" value="L-RHAMNOSE MUTAROTASE"/>
    <property type="match status" value="1"/>
</dbReference>
<dbReference type="InterPro" id="IPR008000">
    <property type="entry name" value="Rham/fucose_mutarotase"/>
</dbReference>
<dbReference type="SUPFAM" id="SSF54909">
    <property type="entry name" value="Dimeric alpha+beta barrel"/>
    <property type="match status" value="1"/>
</dbReference>
<evidence type="ECO:0000313" key="2">
    <source>
        <dbReference type="EMBL" id="UOQ56800.1"/>
    </source>
</evidence>
<gene>
    <name evidence="2" type="ORF">MUN78_14175</name>
</gene>